<dbReference type="InterPro" id="IPR036938">
    <property type="entry name" value="PAP2/HPO_sf"/>
</dbReference>
<keyword evidence="2" id="KW-0732">Signal</keyword>
<accession>A0ABV9P2Q5</accession>
<organism evidence="4 5">
    <name type="scientific">Flavobacterium ponti</name>
    <dbReference type="NCBI Taxonomy" id="665133"/>
    <lineage>
        <taxon>Bacteria</taxon>
        <taxon>Pseudomonadati</taxon>
        <taxon>Bacteroidota</taxon>
        <taxon>Flavobacteriia</taxon>
        <taxon>Flavobacteriales</taxon>
        <taxon>Flavobacteriaceae</taxon>
        <taxon>Flavobacterium</taxon>
    </lineage>
</organism>
<dbReference type="SUPFAM" id="SSF48317">
    <property type="entry name" value="Acid phosphatase/Vanadium-dependent haloperoxidase"/>
    <property type="match status" value="1"/>
</dbReference>
<dbReference type="InterPro" id="IPR000326">
    <property type="entry name" value="PAP2/HPO"/>
</dbReference>
<dbReference type="SMART" id="SM00014">
    <property type="entry name" value="acidPPc"/>
    <property type="match status" value="1"/>
</dbReference>
<feature type="transmembrane region" description="Helical" evidence="1">
    <location>
        <begin position="120"/>
        <end position="140"/>
    </location>
</feature>
<evidence type="ECO:0000256" key="2">
    <source>
        <dbReference type="SAM" id="SignalP"/>
    </source>
</evidence>
<feature type="domain" description="Phosphatidic acid phosphatase type 2/haloperoxidase" evidence="3">
    <location>
        <begin position="65"/>
        <end position="165"/>
    </location>
</feature>
<evidence type="ECO:0000313" key="4">
    <source>
        <dbReference type="EMBL" id="MFC4739887.1"/>
    </source>
</evidence>
<feature type="transmembrane region" description="Helical" evidence="1">
    <location>
        <begin position="146"/>
        <end position="165"/>
    </location>
</feature>
<dbReference type="PANTHER" id="PTHR14969">
    <property type="entry name" value="SPHINGOSINE-1-PHOSPHATE PHOSPHOHYDROLASE"/>
    <property type="match status" value="1"/>
</dbReference>
<dbReference type="CDD" id="cd03394">
    <property type="entry name" value="PAP2_like_5"/>
    <property type="match status" value="1"/>
</dbReference>
<dbReference type="Pfam" id="PF01569">
    <property type="entry name" value="PAP2"/>
    <property type="match status" value="1"/>
</dbReference>
<evidence type="ECO:0000256" key="1">
    <source>
        <dbReference type="SAM" id="Phobius"/>
    </source>
</evidence>
<protein>
    <submittedName>
        <fullName evidence="4">Phosphatase PAP2 family protein</fullName>
    </submittedName>
</protein>
<keyword evidence="1" id="KW-0472">Membrane</keyword>
<evidence type="ECO:0000313" key="5">
    <source>
        <dbReference type="Proteomes" id="UP001595885"/>
    </source>
</evidence>
<reference evidence="5" key="1">
    <citation type="journal article" date="2019" name="Int. J. Syst. Evol. Microbiol.">
        <title>The Global Catalogue of Microorganisms (GCM) 10K type strain sequencing project: providing services to taxonomists for standard genome sequencing and annotation.</title>
        <authorList>
            <consortium name="The Broad Institute Genomics Platform"/>
            <consortium name="The Broad Institute Genome Sequencing Center for Infectious Disease"/>
            <person name="Wu L."/>
            <person name="Ma J."/>
        </authorList>
    </citation>
    <scope>NUCLEOTIDE SEQUENCE [LARGE SCALE GENOMIC DNA]</scope>
    <source>
        <strain evidence="5">CCUG 50349</strain>
    </source>
</reference>
<keyword evidence="5" id="KW-1185">Reference proteome</keyword>
<dbReference type="Gene3D" id="1.20.144.10">
    <property type="entry name" value="Phosphatidic acid phosphatase type 2/haloperoxidase"/>
    <property type="match status" value="1"/>
</dbReference>
<proteinExistence type="predicted"/>
<feature type="chain" id="PRO_5045220358" evidence="2">
    <location>
        <begin position="34"/>
        <end position="191"/>
    </location>
</feature>
<dbReference type="RefSeq" id="WP_379740174.1">
    <property type="nucleotide sequence ID" value="NZ_JBHSGW010000021.1"/>
</dbReference>
<keyword evidence="1" id="KW-1133">Transmembrane helix</keyword>
<dbReference type="EMBL" id="JBHSGW010000021">
    <property type="protein sequence ID" value="MFC4739887.1"/>
    <property type="molecule type" value="Genomic_DNA"/>
</dbReference>
<keyword evidence="1" id="KW-0812">Transmembrane</keyword>
<feature type="signal peptide" evidence="2">
    <location>
        <begin position="1"/>
        <end position="33"/>
    </location>
</feature>
<comment type="caution">
    <text evidence="4">The sequence shown here is derived from an EMBL/GenBank/DDBJ whole genome shotgun (WGS) entry which is preliminary data.</text>
</comment>
<name>A0ABV9P2Q5_9FLAO</name>
<dbReference type="PANTHER" id="PTHR14969:SF13">
    <property type="entry name" value="AT30094P"/>
    <property type="match status" value="1"/>
</dbReference>
<evidence type="ECO:0000259" key="3">
    <source>
        <dbReference type="SMART" id="SM00014"/>
    </source>
</evidence>
<dbReference type="Proteomes" id="UP001595885">
    <property type="component" value="Unassembled WGS sequence"/>
</dbReference>
<gene>
    <name evidence="4" type="ORF">ACFO3U_07760</name>
</gene>
<sequence>MFNLNVYRTKYTPMHKSYIALILFIFTSFNCEAQQSTAIEKGGDLLLYALPMSAIATTIIKKDPKGSKQFALGFLVNGVTTEGLKYLVKKERPNGTNFKSFPSGHTSITFQSAAFLQKRYGWKFGIPAYVLASYTGFSRIESKNHYFIDVLAGAAIGIGSSYIFTTKYTKDIQVSIQRDDLGTTIGLKLEF</sequence>